<organism evidence="8 9">
    <name type="scientific">Stentor coeruleus</name>
    <dbReference type="NCBI Taxonomy" id="5963"/>
    <lineage>
        <taxon>Eukaryota</taxon>
        <taxon>Sar</taxon>
        <taxon>Alveolata</taxon>
        <taxon>Ciliophora</taxon>
        <taxon>Postciliodesmatophora</taxon>
        <taxon>Heterotrichea</taxon>
        <taxon>Heterotrichida</taxon>
        <taxon>Stentoridae</taxon>
        <taxon>Stentor</taxon>
    </lineage>
</organism>
<evidence type="ECO:0000256" key="2">
    <source>
        <dbReference type="ARBA" id="ARBA00022692"/>
    </source>
</evidence>
<dbReference type="Pfam" id="PF01925">
    <property type="entry name" value="TauE"/>
    <property type="match status" value="2"/>
</dbReference>
<evidence type="ECO:0000256" key="1">
    <source>
        <dbReference type="ARBA" id="ARBA00004141"/>
    </source>
</evidence>
<gene>
    <name evidence="8" type="ORF">SteCoe_1948</name>
</gene>
<dbReference type="OrthoDB" id="302005at2759"/>
<protein>
    <recommendedName>
        <fullName evidence="10">Sulfite exporter TauE/SafE</fullName>
    </recommendedName>
</protein>
<proteinExistence type="predicted"/>
<keyword evidence="4 6" id="KW-0472">Membrane</keyword>
<comment type="subcellular location">
    <subcellularLocation>
        <location evidence="1">Membrane</location>
        <topology evidence="1">Multi-pass membrane protein</topology>
    </subcellularLocation>
</comment>
<name>A0A1R2D0H7_9CILI</name>
<keyword evidence="7" id="KW-0732">Signal</keyword>
<dbReference type="PANTHER" id="PTHR14255:SF3">
    <property type="entry name" value="SULFITE EXPORTER TAUE_SAFE FAMILY PROTEIN 5-RELATED"/>
    <property type="match status" value="1"/>
</dbReference>
<feature type="transmembrane region" description="Helical" evidence="6">
    <location>
        <begin position="340"/>
        <end position="359"/>
    </location>
</feature>
<feature type="signal peptide" evidence="7">
    <location>
        <begin position="1"/>
        <end position="15"/>
    </location>
</feature>
<feature type="transmembrane region" description="Helical" evidence="6">
    <location>
        <begin position="379"/>
        <end position="401"/>
    </location>
</feature>
<evidence type="ECO:0000256" key="7">
    <source>
        <dbReference type="SAM" id="SignalP"/>
    </source>
</evidence>
<evidence type="ECO:0000256" key="6">
    <source>
        <dbReference type="SAM" id="Phobius"/>
    </source>
</evidence>
<dbReference type="InterPro" id="IPR002781">
    <property type="entry name" value="TM_pro_TauE-like"/>
</dbReference>
<accession>A0A1R2D0H7</accession>
<comment type="caution">
    <text evidence="8">The sequence shown here is derived from an EMBL/GenBank/DDBJ whole genome shotgun (WGS) entry which is preliminary data.</text>
</comment>
<evidence type="ECO:0000313" key="8">
    <source>
        <dbReference type="EMBL" id="OMJ94769.1"/>
    </source>
</evidence>
<evidence type="ECO:0000256" key="5">
    <source>
        <dbReference type="SAM" id="MobiDB-lite"/>
    </source>
</evidence>
<dbReference type="GO" id="GO:0031464">
    <property type="term" value="C:Cul4A-RING E3 ubiquitin ligase complex"/>
    <property type="evidence" value="ECO:0007669"/>
    <property type="project" value="TreeGrafter"/>
</dbReference>
<feature type="transmembrane region" description="Helical" evidence="6">
    <location>
        <begin position="426"/>
        <end position="447"/>
    </location>
</feature>
<feature type="transmembrane region" description="Helical" evidence="6">
    <location>
        <begin position="119"/>
        <end position="142"/>
    </location>
</feature>
<feature type="chain" id="PRO_5013023418" description="Sulfite exporter TauE/SafE" evidence="7">
    <location>
        <begin position="16"/>
        <end position="566"/>
    </location>
</feature>
<evidence type="ECO:0000256" key="3">
    <source>
        <dbReference type="ARBA" id="ARBA00022989"/>
    </source>
</evidence>
<feature type="transmembrane region" description="Helical" evidence="6">
    <location>
        <begin position="49"/>
        <end position="80"/>
    </location>
</feature>
<dbReference type="GO" id="GO:0016567">
    <property type="term" value="P:protein ubiquitination"/>
    <property type="evidence" value="ECO:0007669"/>
    <property type="project" value="TreeGrafter"/>
</dbReference>
<evidence type="ECO:0008006" key="10">
    <source>
        <dbReference type="Google" id="ProtNLM"/>
    </source>
</evidence>
<feature type="region of interest" description="Disordered" evidence="5">
    <location>
        <begin position="263"/>
        <end position="284"/>
    </location>
</feature>
<evidence type="ECO:0000313" key="9">
    <source>
        <dbReference type="Proteomes" id="UP000187209"/>
    </source>
</evidence>
<feature type="transmembrane region" description="Helical" evidence="6">
    <location>
        <begin position="525"/>
        <end position="546"/>
    </location>
</feature>
<dbReference type="EMBL" id="MPUH01000021">
    <property type="protein sequence ID" value="OMJ94769.1"/>
    <property type="molecule type" value="Genomic_DNA"/>
</dbReference>
<reference evidence="8 9" key="1">
    <citation type="submission" date="2016-11" db="EMBL/GenBank/DDBJ databases">
        <title>The macronuclear genome of Stentor coeruleus: a giant cell with tiny introns.</title>
        <authorList>
            <person name="Slabodnick M."/>
            <person name="Ruby J.G."/>
            <person name="Reiff S.B."/>
            <person name="Swart E.C."/>
            <person name="Gosai S."/>
            <person name="Prabakaran S."/>
            <person name="Witkowska E."/>
            <person name="Larue G.E."/>
            <person name="Fisher S."/>
            <person name="Freeman R.M."/>
            <person name="Gunawardena J."/>
            <person name="Chu W."/>
            <person name="Stover N.A."/>
            <person name="Gregory B.D."/>
            <person name="Nowacki M."/>
            <person name="Derisi J."/>
            <person name="Roy S.W."/>
            <person name="Marshall W.F."/>
            <person name="Sood P."/>
        </authorList>
    </citation>
    <scope>NUCLEOTIDE SEQUENCE [LARGE SCALE GENOMIC DNA]</scope>
    <source>
        <strain evidence="8">WM001</strain>
    </source>
</reference>
<feature type="transmembrane region" description="Helical" evidence="6">
    <location>
        <begin position="148"/>
        <end position="167"/>
    </location>
</feature>
<keyword evidence="9" id="KW-1185">Reference proteome</keyword>
<dbReference type="AlphaFoldDB" id="A0A1R2D0H7"/>
<sequence length="566" mass="62830">MVFKMILLLLVLSKASNICKVDDDCADLNYCVNGECKHKSLFPLETTEYIGLFVMIIISIISNAGGVGGSSMIISLMLILHKFDTHKCVAMTQVFILSGTATAIFLKFKDRHPTKDKPLIYYDALMQIVSPILVGVSVGVMINPAFPAWLILALLTIVVSGLVWGTFKRGMILYKKESQVRKETVINTAVVVPKIAENLNNVALRTEMKENVVLPEDIITTSERPDTISAEQANLRFLISEDNKGDENEKLAQYDENERLARCGSKDKEGESVRDNDNEHDDIHYNHSFELDSNNEALNHPENTSVPDVSEISHIDKTLSPDIQKKILDIYTSEKKMISYIHLFYFIILTGVSITFTLLKGSSSSKSLVGIKQCSPSYFGLTISYFIFMILMNLAASFYLVKKTEICEKGHYSFDDGDIKWTYKKCFIVTIASVGAGIVVGLLGLGGGNLIGPMLLYLGVRPEISTISSSFTIFISSGTAAAQYFILGMIDFSYTAWFFGLSIIGSLCGMLILRKYAIKKQRVSLLIFCLSTILFCSLILIPIIGVMDAIKQSDQGTFQLNFKTIC</sequence>
<feature type="transmembrane region" description="Helical" evidence="6">
    <location>
        <begin position="494"/>
        <end position="513"/>
    </location>
</feature>
<evidence type="ECO:0000256" key="4">
    <source>
        <dbReference type="ARBA" id="ARBA00023136"/>
    </source>
</evidence>
<dbReference type="Proteomes" id="UP000187209">
    <property type="component" value="Unassembled WGS sequence"/>
</dbReference>
<keyword evidence="2 6" id="KW-0812">Transmembrane</keyword>
<dbReference type="GO" id="GO:0016020">
    <property type="term" value="C:membrane"/>
    <property type="evidence" value="ECO:0007669"/>
    <property type="project" value="UniProtKB-SubCell"/>
</dbReference>
<dbReference type="PANTHER" id="PTHR14255">
    <property type="entry name" value="CEREBLON"/>
    <property type="match status" value="1"/>
</dbReference>
<keyword evidence="3 6" id="KW-1133">Transmembrane helix</keyword>